<evidence type="ECO:0000313" key="2">
    <source>
        <dbReference type="Proteomes" id="UP000298781"/>
    </source>
</evidence>
<accession>A0A4D7BAK1</accession>
<name>A0A4D7BAK1_9HYPH</name>
<evidence type="ECO:0000313" key="1">
    <source>
        <dbReference type="EMBL" id="QCI66516.1"/>
    </source>
</evidence>
<protein>
    <submittedName>
        <fullName evidence="1">DUF1491 family protein</fullName>
    </submittedName>
</protein>
<dbReference type="KEGG" id="pstg:E8M01_21160"/>
<gene>
    <name evidence="1" type="ORF">E8M01_21160</name>
</gene>
<dbReference type="EMBL" id="CP039690">
    <property type="protein sequence ID" value="QCI66516.1"/>
    <property type="molecule type" value="Genomic_DNA"/>
</dbReference>
<organism evidence="1 2">
    <name type="scientific">Phreatobacter stygius</name>
    <dbReference type="NCBI Taxonomy" id="1940610"/>
    <lineage>
        <taxon>Bacteria</taxon>
        <taxon>Pseudomonadati</taxon>
        <taxon>Pseudomonadota</taxon>
        <taxon>Alphaproteobacteria</taxon>
        <taxon>Hyphomicrobiales</taxon>
        <taxon>Phreatobacteraceae</taxon>
        <taxon>Phreatobacter</taxon>
    </lineage>
</organism>
<dbReference type="Gene3D" id="3.40.1530.20">
    <property type="entry name" value="Protein of unknown function (DUF1491)"/>
    <property type="match status" value="1"/>
</dbReference>
<dbReference type="InterPro" id="IPR009964">
    <property type="entry name" value="DUF1491"/>
</dbReference>
<dbReference type="Proteomes" id="UP000298781">
    <property type="component" value="Chromosome"/>
</dbReference>
<dbReference type="AlphaFoldDB" id="A0A4D7BAK1"/>
<reference evidence="1 2" key="1">
    <citation type="submission" date="2019-04" db="EMBL/GenBank/DDBJ databases">
        <title>Phreatobacter aquaticus sp. nov.</title>
        <authorList>
            <person name="Choi A."/>
        </authorList>
    </citation>
    <scope>NUCLEOTIDE SEQUENCE [LARGE SCALE GENOMIC DNA]</scope>
    <source>
        <strain evidence="1 2">KCTC 52518</strain>
    </source>
</reference>
<dbReference type="OrthoDB" id="9809136at2"/>
<dbReference type="RefSeq" id="WP_136961959.1">
    <property type="nucleotide sequence ID" value="NZ_CP039690.1"/>
</dbReference>
<dbReference type="Pfam" id="PF07372">
    <property type="entry name" value="DUF1491"/>
    <property type="match status" value="1"/>
</dbReference>
<keyword evidence="2" id="KW-1185">Reference proteome</keyword>
<proteinExistence type="predicted"/>
<sequence>MSDRVTSDFWVSAYLRRVRIEGAFAVLRRRGSPEAGAIAVVVSRADRLAGLFLQAPQSLFDEAKPGDRLFVPAYPEVFVEEQRVEDKLKREIGFDPDLWIVDVEDREGRSFLDLATP</sequence>